<evidence type="ECO:0000313" key="6">
    <source>
        <dbReference type="EMBL" id="ETJ27367.1"/>
    </source>
</evidence>
<evidence type="ECO:0000256" key="1">
    <source>
        <dbReference type="ARBA" id="ARBA00022741"/>
    </source>
</evidence>
<dbReference type="SUPFAM" id="SSF52540">
    <property type="entry name" value="P-loop containing nucleoside triphosphate hydrolases"/>
    <property type="match status" value="1"/>
</dbReference>
<dbReference type="Gene3D" id="1.10.486.10">
    <property type="entry name" value="PCRA, domain 4"/>
    <property type="match status" value="1"/>
</dbReference>
<feature type="domain" description="UvrD-like helicase C-terminal" evidence="5">
    <location>
        <begin position="1"/>
        <end position="39"/>
    </location>
</feature>
<dbReference type="GO" id="GO:0004386">
    <property type="term" value="F:helicase activity"/>
    <property type="evidence" value="ECO:0007669"/>
    <property type="project" value="UniProtKB-KW"/>
</dbReference>
<keyword evidence="4" id="KW-0067">ATP-binding</keyword>
<dbReference type="InterPro" id="IPR014017">
    <property type="entry name" value="DNA_helicase_UvrD-like_C"/>
</dbReference>
<keyword evidence="3 6" id="KW-0347">Helicase</keyword>
<reference evidence="6" key="1">
    <citation type="submission" date="2013-12" db="EMBL/GenBank/DDBJ databases">
        <title>A Varibaculum cambriense genome reconstructed from a premature infant gut community with otherwise low bacterial novelty that shifts toward anaerobic metabolism during the third week of life.</title>
        <authorList>
            <person name="Brown C.T."/>
            <person name="Sharon I."/>
            <person name="Thomas B.C."/>
            <person name="Castelle C.J."/>
            <person name="Morowitz M.J."/>
            <person name="Banfield J.F."/>
        </authorList>
    </citation>
    <scope>NUCLEOTIDE SEQUENCE</scope>
</reference>
<organism evidence="6">
    <name type="scientific">human gut metagenome</name>
    <dbReference type="NCBI Taxonomy" id="408170"/>
    <lineage>
        <taxon>unclassified sequences</taxon>
        <taxon>metagenomes</taxon>
        <taxon>organismal metagenomes</taxon>
    </lineage>
</organism>
<evidence type="ECO:0000259" key="5">
    <source>
        <dbReference type="Pfam" id="PF13361"/>
    </source>
</evidence>
<feature type="non-terminal residue" evidence="6">
    <location>
        <position position="1"/>
    </location>
</feature>
<protein>
    <submittedName>
        <fullName evidence="6">ATP-dependent DNA helicase PcrA</fullName>
    </submittedName>
</protein>
<evidence type="ECO:0000256" key="3">
    <source>
        <dbReference type="ARBA" id="ARBA00022806"/>
    </source>
</evidence>
<dbReference type="EMBL" id="AZMM01017000">
    <property type="protein sequence ID" value="ETJ27367.1"/>
    <property type="molecule type" value="Genomic_DNA"/>
</dbReference>
<dbReference type="Pfam" id="PF13361">
    <property type="entry name" value="UvrD_C"/>
    <property type="match status" value="1"/>
</dbReference>
<evidence type="ECO:0000256" key="4">
    <source>
        <dbReference type="ARBA" id="ARBA00022840"/>
    </source>
</evidence>
<name>W1XAJ3_9ZZZZ</name>
<comment type="caution">
    <text evidence="6">The sequence shown here is derived from an EMBL/GenBank/DDBJ whole genome shotgun (WGS) entry which is preliminary data.</text>
</comment>
<dbReference type="AlphaFoldDB" id="W1XAJ3"/>
<accession>W1XAJ3</accession>
<proteinExistence type="predicted"/>
<dbReference type="GO" id="GO:0005524">
    <property type="term" value="F:ATP binding"/>
    <property type="evidence" value="ECO:0007669"/>
    <property type="project" value="UniProtKB-KW"/>
</dbReference>
<sequence length="57" mass="6836">FYDRKEIKDVLAYLRVLYNPFDDLSLLRIINVPKRSIGPLQLLNYKPMLVKKERLCL</sequence>
<keyword evidence="1" id="KW-0547">Nucleotide-binding</keyword>
<gene>
    <name evidence="6" type="ORF">Q604_UNBC17000G0002</name>
</gene>
<dbReference type="GO" id="GO:0016787">
    <property type="term" value="F:hydrolase activity"/>
    <property type="evidence" value="ECO:0007669"/>
    <property type="project" value="UniProtKB-KW"/>
</dbReference>
<keyword evidence="2" id="KW-0378">Hydrolase</keyword>
<evidence type="ECO:0000256" key="2">
    <source>
        <dbReference type="ARBA" id="ARBA00022801"/>
    </source>
</evidence>
<dbReference type="InterPro" id="IPR027417">
    <property type="entry name" value="P-loop_NTPase"/>
</dbReference>